<geneLocation type="plasmid" evidence="1">
    <name>pFRL6</name>
</geneLocation>
<dbReference type="EMBL" id="KF602051">
    <property type="protein sequence ID" value="AHE40474.1"/>
    <property type="molecule type" value="Genomic_DNA"/>
</dbReference>
<protein>
    <submittedName>
        <fullName evidence="1">Uncharacterized protein</fullName>
    </submittedName>
</protein>
<dbReference type="AlphaFoldDB" id="V9Z8Z2"/>
<evidence type="ECO:0000313" key="1">
    <source>
        <dbReference type="EMBL" id="AHE40474.1"/>
    </source>
</evidence>
<organism evidence="1">
    <name type="scientific">Streptomyces sp. F12</name>
    <dbReference type="NCBI Taxonomy" id="1436084"/>
    <lineage>
        <taxon>Bacteria</taxon>
        <taxon>Bacillati</taxon>
        <taxon>Actinomycetota</taxon>
        <taxon>Actinomycetes</taxon>
        <taxon>Kitasatosporales</taxon>
        <taxon>Streptomycetaceae</taxon>
        <taxon>Streptomyces</taxon>
    </lineage>
</organism>
<reference evidence="1" key="1">
    <citation type="submission" date="2013-09" db="EMBL/GenBank/DDBJ databases">
        <title>Complete nucleotide sequence of Streptomyces linear plasmid pFRL6.</title>
        <authorList>
            <person name="Chen Z."/>
            <person name="Fang P."/>
            <person name="Qin Z."/>
        </authorList>
    </citation>
    <scope>NUCLEOTIDE SEQUENCE</scope>
    <source>
        <plasmid evidence="1">pFRL6</plasmid>
    </source>
</reference>
<name>V9Z8Z2_9ACTN</name>
<sequence length="308" mass="33855">MLNLGMVLPISEKGGDHVGRVADVAEATAGCLWIVLDCRRGSCWAVGLLIAWALRTGPAPRRSAQPLGCVEDCHIQDPSGEIMPRGAVRSVWISVDDGIPQQVKDLAAEHKAIRARRSVAPQWRTRGLPRAQASEVRAAWLEEVQRQQKAGELLDTQDAIVEFGVREELRSRGWDHDWDEPPAMAWSPGRWIGSRDRGLDGFPERLSVRLDAALATRAVAACWWTSAPAIRELQAWRDRHPGITPPRYELDEEGRARLTGPLAEYVRLADKITTTGTIWRAGVTLGLAQARAVLEAEQAAKPTATPGN</sequence>
<gene>
    <name evidence="1" type="ORF">pFRL6_387c</name>
</gene>
<accession>V9Z8Z2</accession>
<proteinExistence type="predicted"/>
<keyword evidence="1" id="KW-0614">Plasmid</keyword>